<dbReference type="Pfam" id="PF13091">
    <property type="entry name" value="PLDc_2"/>
    <property type="match status" value="1"/>
</dbReference>
<evidence type="ECO:0000256" key="6">
    <source>
        <dbReference type="ARBA" id="ARBA00043167"/>
    </source>
</evidence>
<dbReference type="InterPro" id="IPR001736">
    <property type="entry name" value="PLipase_D/transphosphatidylase"/>
</dbReference>
<keyword evidence="3" id="KW-0443">Lipid metabolism</keyword>
<dbReference type="EMBL" id="CAXIEN010000129">
    <property type="protein sequence ID" value="CAL1280209.1"/>
    <property type="molecule type" value="Genomic_DNA"/>
</dbReference>
<evidence type="ECO:0000256" key="2">
    <source>
        <dbReference type="ARBA" id="ARBA00022963"/>
    </source>
</evidence>
<organism evidence="8 9">
    <name type="scientific">Larinioides sclopetarius</name>
    <dbReference type="NCBI Taxonomy" id="280406"/>
    <lineage>
        <taxon>Eukaryota</taxon>
        <taxon>Metazoa</taxon>
        <taxon>Ecdysozoa</taxon>
        <taxon>Arthropoda</taxon>
        <taxon>Chelicerata</taxon>
        <taxon>Arachnida</taxon>
        <taxon>Araneae</taxon>
        <taxon>Araneomorphae</taxon>
        <taxon>Entelegynae</taxon>
        <taxon>Araneoidea</taxon>
        <taxon>Araneidae</taxon>
        <taxon>Larinioides</taxon>
    </lineage>
</organism>
<evidence type="ECO:0000313" key="8">
    <source>
        <dbReference type="EMBL" id="CAL1280209.1"/>
    </source>
</evidence>
<evidence type="ECO:0000256" key="3">
    <source>
        <dbReference type="ARBA" id="ARBA00023098"/>
    </source>
</evidence>
<evidence type="ECO:0000256" key="4">
    <source>
        <dbReference type="ARBA" id="ARBA00038012"/>
    </source>
</evidence>
<dbReference type="InterPro" id="IPR025202">
    <property type="entry name" value="PLD-like_dom"/>
</dbReference>
<dbReference type="GO" id="GO:0034587">
    <property type="term" value="P:piRNA processing"/>
    <property type="evidence" value="ECO:0007669"/>
    <property type="project" value="TreeGrafter"/>
</dbReference>
<dbReference type="PANTHER" id="PTHR43856">
    <property type="entry name" value="CARDIOLIPIN HYDROLASE"/>
    <property type="match status" value="1"/>
</dbReference>
<sequence>MLTTQSVIKITCFAILSEVVYQFSRRIYKKFKRKITPGSLTYSLMEAYKSDKSLDHLNKVLFFPDPGFTCKRTVFGRDCKDKNCRAVHDETSLNCLLNVLKLANHTLDVCVYMITCSVLGDALVECQERDVKIRVITEIRNSGEEGEISGAQIGKLRNAGISVYCLSSSFWMHHKFLVADNEVLVNGSFNWTNQAVMGNYENLIITSEETLVQPFIMEFQKLWDHLATTSDVKEESL</sequence>
<dbReference type="GO" id="GO:0016891">
    <property type="term" value="F:RNA endonuclease activity producing 5'-phosphomonoesters, hydrolytic mechanism"/>
    <property type="evidence" value="ECO:0007669"/>
    <property type="project" value="TreeGrafter"/>
</dbReference>
<dbReference type="Gene3D" id="3.30.870.10">
    <property type="entry name" value="Endonuclease Chain A"/>
    <property type="match status" value="1"/>
</dbReference>
<reference evidence="8 9" key="1">
    <citation type="submission" date="2024-04" db="EMBL/GenBank/DDBJ databases">
        <authorList>
            <person name="Rising A."/>
            <person name="Reimegard J."/>
            <person name="Sonavane S."/>
            <person name="Akerstrom W."/>
            <person name="Nylinder S."/>
            <person name="Hedman E."/>
            <person name="Kallberg Y."/>
        </authorList>
    </citation>
    <scope>NUCLEOTIDE SEQUENCE [LARGE SCALE GENOMIC DNA]</scope>
</reference>
<dbReference type="SMART" id="SM00155">
    <property type="entry name" value="PLDc"/>
    <property type="match status" value="1"/>
</dbReference>
<feature type="domain" description="PLD phosphodiesterase" evidence="7">
    <location>
        <begin position="168"/>
        <end position="195"/>
    </location>
</feature>
<accession>A0AAV2A8G9</accession>
<dbReference type="GO" id="GO:0016042">
    <property type="term" value="P:lipid catabolic process"/>
    <property type="evidence" value="ECO:0007669"/>
    <property type="project" value="UniProtKB-KW"/>
</dbReference>
<proteinExistence type="inferred from homology"/>
<comment type="similarity">
    <text evidence="4">Belongs to the phospholipase D family. MitoPLD/Zucchini subfamily.</text>
</comment>
<dbReference type="AlphaFoldDB" id="A0AAV2A8G9"/>
<keyword evidence="1" id="KW-0378">Hydrolase</keyword>
<name>A0AAV2A8G9_9ARAC</name>
<dbReference type="PROSITE" id="PS50035">
    <property type="entry name" value="PLD"/>
    <property type="match status" value="1"/>
</dbReference>
<evidence type="ECO:0000256" key="5">
    <source>
        <dbReference type="ARBA" id="ARBA00040549"/>
    </source>
</evidence>
<dbReference type="InterPro" id="IPR051406">
    <property type="entry name" value="PLD_domain"/>
</dbReference>
<keyword evidence="9" id="KW-1185">Reference proteome</keyword>
<gene>
    <name evidence="8" type="ORF">LARSCL_LOCUS10830</name>
</gene>
<comment type="caution">
    <text evidence="8">The sequence shown here is derived from an EMBL/GenBank/DDBJ whole genome shotgun (WGS) entry which is preliminary data.</text>
</comment>
<evidence type="ECO:0000259" key="7">
    <source>
        <dbReference type="PROSITE" id="PS50035"/>
    </source>
</evidence>
<keyword evidence="2" id="KW-0442">Lipid degradation</keyword>
<dbReference type="Proteomes" id="UP001497382">
    <property type="component" value="Unassembled WGS sequence"/>
</dbReference>
<dbReference type="PANTHER" id="PTHR43856:SF1">
    <property type="entry name" value="MITOCHONDRIAL CARDIOLIPIN HYDROLASE"/>
    <property type="match status" value="1"/>
</dbReference>
<protein>
    <recommendedName>
        <fullName evidence="5">Mitochondrial cardiolipin hydrolase</fullName>
    </recommendedName>
    <alternativeName>
        <fullName evidence="6">Mitochondrial phospholipase</fullName>
    </alternativeName>
</protein>
<evidence type="ECO:0000313" key="9">
    <source>
        <dbReference type="Proteomes" id="UP001497382"/>
    </source>
</evidence>
<dbReference type="GO" id="GO:0005739">
    <property type="term" value="C:mitochondrion"/>
    <property type="evidence" value="ECO:0007669"/>
    <property type="project" value="TreeGrafter"/>
</dbReference>
<evidence type="ECO:0000256" key="1">
    <source>
        <dbReference type="ARBA" id="ARBA00022801"/>
    </source>
</evidence>
<dbReference type="SUPFAM" id="SSF56024">
    <property type="entry name" value="Phospholipase D/nuclease"/>
    <property type="match status" value="1"/>
</dbReference>
<dbReference type="CDD" id="cd09171">
    <property type="entry name" value="PLDc_vPLD6_like"/>
    <property type="match status" value="1"/>
</dbReference>